<evidence type="ECO:0000256" key="3">
    <source>
        <dbReference type="ARBA" id="ARBA00022679"/>
    </source>
</evidence>
<dbReference type="GO" id="GO:0016020">
    <property type="term" value="C:membrane"/>
    <property type="evidence" value="ECO:0007669"/>
    <property type="project" value="UniProtKB-SubCell"/>
</dbReference>
<keyword evidence="6" id="KW-0443">Lipid metabolism</keyword>
<dbReference type="Proteomes" id="UP001168877">
    <property type="component" value="Unassembled WGS sequence"/>
</dbReference>
<evidence type="ECO:0000256" key="4">
    <source>
        <dbReference type="ARBA" id="ARBA00022692"/>
    </source>
</evidence>
<evidence type="ECO:0000259" key="10">
    <source>
        <dbReference type="Pfam" id="PF13813"/>
    </source>
</evidence>
<evidence type="ECO:0000256" key="2">
    <source>
        <dbReference type="ARBA" id="ARBA00007282"/>
    </source>
</evidence>
<protein>
    <recommendedName>
        <fullName evidence="10">Wax synthase domain-containing protein</fullName>
    </recommendedName>
</protein>
<dbReference type="InterPro" id="IPR032805">
    <property type="entry name" value="Wax_synthase_dom"/>
</dbReference>
<evidence type="ECO:0000256" key="7">
    <source>
        <dbReference type="ARBA" id="ARBA00023136"/>
    </source>
</evidence>
<dbReference type="InterPro" id="IPR044851">
    <property type="entry name" value="Wax_synthase"/>
</dbReference>
<dbReference type="GO" id="GO:0006629">
    <property type="term" value="P:lipid metabolic process"/>
    <property type="evidence" value="ECO:0007669"/>
    <property type="project" value="UniProtKB-KW"/>
</dbReference>
<evidence type="ECO:0000256" key="9">
    <source>
        <dbReference type="SAM" id="Phobius"/>
    </source>
</evidence>
<evidence type="ECO:0000256" key="5">
    <source>
        <dbReference type="ARBA" id="ARBA00022989"/>
    </source>
</evidence>
<dbReference type="Pfam" id="PF13813">
    <property type="entry name" value="MBOAT_2"/>
    <property type="match status" value="1"/>
</dbReference>
<dbReference type="PANTHER" id="PTHR31595:SF38">
    <property type="entry name" value="MBOAT (MEMBRANE BOUND O-ACYL TRANSFERASE) FAMILY PROTEIN"/>
    <property type="match status" value="1"/>
</dbReference>
<feature type="transmembrane region" description="Helical" evidence="9">
    <location>
        <begin position="88"/>
        <end position="109"/>
    </location>
</feature>
<keyword evidence="12" id="KW-1185">Reference proteome</keyword>
<gene>
    <name evidence="11" type="ORF">LWI29_030606</name>
</gene>
<keyword evidence="7 9" id="KW-0472">Membrane</keyword>
<evidence type="ECO:0000313" key="12">
    <source>
        <dbReference type="Proteomes" id="UP001168877"/>
    </source>
</evidence>
<dbReference type="GO" id="GO:0008374">
    <property type="term" value="F:O-acyltransferase activity"/>
    <property type="evidence" value="ECO:0007669"/>
    <property type="project" value="InterPro"/>
</dbReference>
<dbReference type="PANTHER" id="PTHR31595">
    <property type="entry name" value="LONG-CHAIN-ALCOHOL O-FATTY-ACYLTRANSFERASE 3-RELATED"/>
    <property type="match status" value="1"/>
</dbReference>
<sequence>MVSSILRPTVYKPVMSNCSCWIGKEWAQLPAIVVTFLVSGLMHEMVFYYIGRHRPMWEVTCFFFLQGVYLAVEVLLKKACKRRLPAVVSRPLTLAFVATTSWLFMSSLLRCQIDDKAQAEDIAAETCVDPTKFWDTLQVPNIPPEECASGSNIEAGSDELRSLEGLDGEEVEQGLVRKFINRRYHEFDPKRDMQDPVFKVIMVFGSANMFRKAIRARAVKHKSEKYVGQWKANLEWNYAGISMQLRVDTKMDASRWQFYRARKVFTWLDRFNQWMERMVSENQAAYDWFVEKVKQESVYCYPEYSGNYTYQKSEELALLCVVLWRVWNQRNLLVHGLPMVRVEDVFDWARSFIQDFQSSAVISTSSTIDIHQQSSSSWSHPPPDRFLLNSDATI</sequence>
<name>A0AA39THK6_ACESA</name>
<dbReference type="EMBL" id="JAUESC010000001">
    <property type="protein sequence ID" value="KAK0608434.1"/>
    <property type="molecule type" value="Genomic_DNA"/>
</dbReference>
<keyword evidence="8" id="KW-0012">Acyltransferase</keyword>
<keyword evidence="4 9" id="KW-0812">Transmembrane</keyword>
<dbReference type="AlphaFoldDB" id="A0AA39THK6"/>
<accession>A0AA39THK6</accession>
<keyword evidence="3" id="KW-0808">Transferase</keyword>
<keyword evidence="5 9" id="KW-1133">Transmembrane helix</keyword>
<comment type="subcellular location">
    <subcellularLocation>
        <location evidence="1">Membrane</location>
        <topology evidence="1">Multi-pass membrane protein</topology>
    </subcellularLocation>
</comment>
<proteinExistence type="inferred from homology"/>
<comment type="similarity">
    <text evidence="2">Belongs to the wax synthase family.</text>
</comment>
<comment type="caution">
    <text evidence="11">The sequence shown here is derived from an EMBL/GenBank/DDBJ whole genome shotgun (WGS) entry which is preliminary data.</text>
</comment>
<organism evidence="11 12">
    <name type="scientific">Acer saccharum</name>
    <name type="common">Sugar maple</name>
    <dbReference type="NCBI Taxonomy" id="4024"/>
    <lineage>
        <taxon>Eukaryota</taxon>
        <taxon>Viridiplantae</taxon>
        <taxon>Streptophyta</taxon>
        <taxon>Embryophyta</taxon>
        <taxon>Tracheophyta</taxon>
        <taxon>Spermatophyta</taxon>
        <taxon>Magnoliopsida</taxon>
        <taxon>eudicotyledons</taxon>
        <taxon>Gunneridae</taxon>
        <taxon>Pentapetalae</taxon>
        <taxon>rosids</taxon>
        <taxon>malvids</taxon>
        <taxon>Sapindales</taxon>
        <taxon>Sapindaceae</taxon>
        <taxon>Hippocastanoideae</taxon>
        <taxon>Acereae</taxon>
        <taxon>Acer</taxon>
    </lineage>
</organism>
<reference evidence="11" key="1">
    <citation type="journal article" date="2022" name="Plant J.">
        <title>Strategies of tolerance reflected in two North American maple genomes.</title>
        <authorList>
            <person name="McEvoy S.L."/>
            <person name="Sezen U.U."/>
            <person name="Trouern-Trend A."/>
            <person name="McMahon S.M."/>
            <person name="Schaberg P.G."/>
            <person name="Yang J."/>
            <person name="Wegrzyn J.L."/>
            <person name="Swenson N.G."/>
        </authorList>
    </citation>
    <scope>NUCLEOTIDE SEQUENCE</scope>
    <source>
        <strain evidence="11">NS2018</strain>
    </source>
</reference>
<evidence type="ECO:0000256" key="8">
    <source>
        <dbReference type="ARBA" id="ARBA00023315"/>
    </source>
</evidence>
<evidence type="ECO:0000313" key="11">
    <source>
        <dbReference type="EMBL" id="KAK0608434.1"/>
    </source>
</evidence>
<feature type="transmembrane region" description="Helical" evidence="9">
    <location>
        <begin position="29"/>
        <end position="50"/>
    </location>
</feature>
<evidence type="ECO:0000256" key="1">
    <source>
        <dbReference type="ARBA" id="ARBA00004141"/>
    </source>
</evidence>
<evidence type="ECO:0000256" key="6">
    <source>
        <dbReference type="ARBA" id="ARBA00023098"/>
    </source>
</evidence>
<reference evidence="11" key="2">
    <citation type="submission" date="2023-06" db="EMBL/GenBank/DDBJ databases">
        <authorList>
            <person name="Swenson N.G."/>
            <person name="Wegrzyn J.L."/>
            <person name="Mcevoy S.L."/>
        </authorList>
    </citation>
    <scope>NUCLEOTIDE SEQUENCE</scope>
    <source>
        <strain evidence="11">NS2018</strain>
        <tissue evidence="11">Leaf</tissue>
    </source>
</reference>
<feature type="domain" description="Wax synthase" evidence="10">
    <location>
        <begin position="3"/>
        <end position="64"/>
    </location>
</feature>